<dbReference type="PANTHER" id="PTHR31928">
    <property type="entry name" value="EXPRESSED PROTEIN"/>
    <property type="match status" value="1"/>
</dbReference>
<dbReference type="Pfam" id="PF06075">
    <property type="entry name" value="DUF936"/>
    <property type="match status" value="1"/>
</dbReference>
<feature type="domain" description="DUF936" evidence="2">
    <location>
        <begin position="4"/>
        <end position="126"/>
    </location>
</feature>
<dbReference type="InterPro" id="IPR048297">
    <property type="entry name" value="DUF936_dom_pln"/>
</dbReference>
<organism evidence="4 5">
    <name type="scientific">Salix udensis</name>
    <dbReference type="NCBI Taxonomy" id="889485"/>
    <lineage>
        <taxon>Eukaryota</taxon>
        <taxon>Viridiplantae</taxon>
        <taxon>Streptophyta</taxon>
        <taxon>Embryophyta</taxon>
        <taxon>Tracheophyta</taxon>
        <taxon>Spermatophyta</taxon>
        <taxon>Magnoliopsida</taxon>
        <taxon>eudicotyledons</taxon>
        <taxon>Gunneridae</taxon>
        <taxon>Pentapetalae</taxon>
        <taxon>rosids</taxon>
        <taxon>fabids</taxon>
        <taxon>Malpighiales</taxon>
        <taxon>Salicaceae</taxon>
        <taxon>Saliceae</taxon>
        <taxon>Salix</taxon>
    </lineage>
</organism>
<evidence type="ECO:0000259" key="2">
    <source>
        <dbReference type="Pfam" id="PF06075"/>
    </source>
</evidence>
<name>A0AAD6JRF9_9ROSI</name>
<dbReference type="InterPro" id="IPR010341">
    <property type="entry name" value="DUF936_pln"/>
</dbReference>
<feature type="compositionally biased region" description="Basic and acidic residues" evidence="1">
    <location>
        <begin position="218"/>
        <end position="231"/>
    </location>
</feature>
<feature type="region of interest" description="Disordered" evidence="1">
    <location>
        <begin position="449"/>
        <end position="502"/>
    </location>
</feature>
<dbReference type="EMBL" id="JAPFFJ010000015">
    <property type="protein sequence ID" value="KAJ6408859.1"/>
    <property type="molecule type" value="Genomic_DNA"/>
</dbReference>
<dbReference type="AlphaFoldDB" id="A0AAD6JRF9"/>
<keyword evidence="5" id="KW-1185">Reference proteome</keyword>
<evidence type="ECO:0000313" key="5">
    <source>
        <dbReference type="Proteomes" id="UP001162972"/>
    </source>
</evidence>
<dbReference type="InterPro" id="IPR049172">
    <property type="entry name" value="DUF6857_pln"/>
</dbReference>
<feature type="domain" description="DUF6857" evidence="3">
    <location>
        <begin position="283"/>
        <end position="590"/>
    </location>
</feature>
<accession>A0AAD6JRF9</accession>
<sequence>MASLTPGLLAKLLESAGNKDARVTGEHRSALLQVIEIAPSLSGAPNDPWQSQGFFLKVSDSLHSAYASISDEDLDLIYNDKIQLGQFVYVSRFDVSASGSPVPVLRGLKPVPNKRRPCVGNPKDLVSSDSLPSSSITYIAPTDFIKDKEKKKLLSRPRPSKINNIVKKSDIIVDDSKHRKRGSLDQTRRLSLDSARRIWEHQTPTPKTVPLTKSSKTVRSDKKVPSRIDSSNRRLSLSLSPLKTKKEISSSIAAVKPLKKDLKSATNNAIPSRLVRVPLMSNTRSKCRISWDAIPPAIHHLGKETICCMNAAVLAAARALEEASAADNVIHCMQSFAELYESAQSASSGPLVEQYLDLYQNIQRSAKNANSLLSDASLLESKSSNYDSLQRVFPDVPKSSTNTNAESWVHAAIQTNLSKFSLLEKPEKSGVLGIDKCYYVILDNSQEELNSENQLPRNKPSRKNHSSYMPDLSVQRVPSSKRHLAPARKVNPERRDCPRGSGLKETASLAEKLLLDSSEWFLKYMEDSLNIGFGLCEGKISEIAGFLGQLRRVNQWLDDLAGGGIKVDARIEGLKKKLYGFLLEYVDSATVTGN</sequence>
<evidence type="ECO:0008006" key="6">
    <source>
        <dbReference type="Google" id="ProtNLM"/>
    </source>
</evidence>
<evidence type="ECO:0000256" key="1">
    <source>
        <dbReference type="SAM" id="MobiDB-lite"/>
    </source>
</evidence>
<feature type="region of interest" description="Disordered" evidence="1">
    <location>
        <begin position="195"/>
        <end position="231"/>
    </location>
</feature>
<feature type="compositionally biased region" description="Polar residues" evidence="1">
    <location>
        <begin position="202"/>
        <end position="217"/>
    </location>
</feature>
<gene>
    <name evidence="4" type="ORF">OIU84_008538</name>
</gene>
<evidence type="ECO:0000259" key="3">
    <source>
        <dbReference type="Pfam" id="PF21647"/>
    </source>
</evidence>
<dbReference type="Pfam" id="PF21647">
    <property type="entry name" value="DUF6857"/>
    <property type="match status" value="1"/>
</dbReference>
<comment type="caution">
    <text evidence="4">The sequence shown here is derived from an EMBL/GenBank/DDBJ whole genome shotgun (WGS) entry which is preliminary data.</text>
</comment>
<dbReference type="Proteomes" id="UP001162972">
    <property type="component" value="Chromosome 9"/>
</dbReference>
<dbReference type="PANTHER" id="PTHR31928:SF7">
    <property type="entry name" value="FACTOR 1-DELTA, PUTATIVE (DUF936)-RELATED"/>
    <property type="match status" value="1"/>
</dbReference>
<protein>
    <recommendedName>
        <fullName evidence="6">DUF936 family protein</fullName>
    </recommendedName>
</protein>
<evidence type="ECO:0000313" key="4">
    <source>
        <dbReference type="EMBL" id="KAJ6408859.1"/>
    </source>
</evidence>
<proteinExistence type="predicted"/>
<reference evidence="4 5" key="1">
    <citation type="journal article" date="2023" name="Int. J. Mol. Sci.">
        <title>De Novo Assembly and Annotation of 11 Diverse Shrub Willow (Salix) Genomes Reveals Novel Gene Organization in Sex-Linked Regions.</title>
        <authorList>
            <person name="Hyden B."/>
            <person name="Feng K."/>
            <person name="Yates T.B."/>
            <person name="Jawdy S."/>
            <person name="Cereghino C."/>
            <person name="Smart L.B."/>
            <person name="Muchero W."/>
        </authorList>
    </citation>
    <scope>NUCLEOTIDE SEQUENCE [LARGE SCALE GENOMIC DNA]</scope>
    <source>
        <tissue evidence="4">Shoot tip</tissue>
    </source>
</reference>